<organism evidence="2 3">
    <name type="scientific">Cladobotryum mycophilum</name>
    <dbReference type="NCBI Taxonomy" id="491253"/>
    <lineage>
        <taxon>Eukaryota</taxon>
        <taxon>Fungi</taxon>
        <taxon>Dikarya</taxon>
        <taxon>Ascomycota</taxon>
        <taxon>Pezizomycotina</taxon>
        <taxon>Sordariomycetes</taxon>
        <taxon>Hypocreomycetidae</taxon>
        <taxon>Hypocreales</taxon>
        <taxon>Hypocreaceae</taxon>
        <taxon>Cladobotryum</taxon>
    </lineage>
</organism>
<sequence length="379" mass="41753">MLEITCSGTPYEIGQKHGSQAARLVRGSIKFYEEYFQRKSKLTWPSAMRAAEKYLPFLEQHVPHLVEEMRGVADGAGFSFLSILALNTRSEISMGLMDDGCTSVAWKTDRFSVAGQNWDWEDPQKERLVLLHIRPNQDNFHPKPSISQVTEAGIIGKIGLNSSGVAVFLNAIRARGVNYQALPLHLTFRVAMESTSRLKAVAKLRSLGSGTSGHILIADITGATSLEFTHYDIVQMEMANGQIAHTNHFLAEHNPPVTDSVIFPDTFTRMERIQNLLHESWPQPAQSGNGAVSALESMLADEMGYPASINRRSSGPENMSSTLFSIVTDLHAKTAAIRIGRPTECEEIVRLDLSGLQSAGRVSRRGVDGFGRKHSNGHL</sequence>
<evidence type="ECO:0000313" key="2">
    <source>
        <dbReference type="EMBL" id="KAK5994221.1"/>
    </source>
</evidence>
<evidence type="ECO:0000313" key="3">
    <source>
        <dbReference type="Proteomes" id="UP001338125"/>
    </source>
</evidence>
<dbReference type="Gene3D" id="3.60.60.10">
    <property type="entry name" value="Penicillin V Acylase, Chain A"/>
    <property type="match status" value="1"/>
</dbReference>
<dbReference type="NCBIfam" id="NF040521">
    <property type="entry name" value="C45_proenzyme"/>
    <property type="match status" value="1"/>
</dbReference>
<keyword evidence="3" id="KW-1185">Reference proteome</keyword>
<proteinExistence type="predicted"/>
<reference evidence="2 3" key="1">
    <citation type="submission" date="2024-01" db="EMBL/GenBank/DDBJ databases">
        <title>Complete genome of Cladobotryum mycophilum ATHUM6906.</title>
        <authorList>
            <person name="Christinaki A.C."/>
            <person name="Myridakis A.I."/>
            <person name="Kouvelis V.N."/>
        </authorList>
    </citation>
    <scope>NUCLEOTIDE SEQUENCE [LARGE SCALE GENOMIC DNA]</scope>
    <source>
        <strain evidence="2 3">ATHUM6906</strain>
    </source>
</reference>
<accession>A0ABR0SR82</accession>
<dbReference type="InterPro" id="IPR047801">
    <property type="entry name" value="Peptidase_C45"/>
</dbReference>
<dbReference type="InterPro" id="IPR005079">
    <property type="entry name" value="Peptidase_C45_hydrolase"/>
</dbReference>
<dbReference type="Proteomes" id="UP001338125">
    <property type="component" value="Unassembled WGS sequence"/>
</dbReference>
<protein>
    <submittedName>
        <fullName evidence="2">Acyl-coenzyme A:6-aminopenicillanic-acid-acyltransferase 40 kDa form</fullName>
    </submittedName>
</protein>
<dbReference type="PANTHER" id="PTHR34180">
    <property type="entry name" value="PEPTIDASE C45"/>
    <property type="match status" value="1"/>
</dbReference>
<feature type="domain" description="Peptidase C45 hydrolase" evidence="1">
    <location>
        <begin position="107"/>
        <end position="343"/>
    </location>
</feature>
<dbReference type="EMBL" id="JAVFKD010000012">
    <property type="protein sequence ID" value="KAK5994221.1"/>
    <property type="molecule type" value="Genomic_DNA"/>
</dbReference>
<name>A0ABR0SR82_9HYPO</name>
<dbReference type="Pfam" id="PF03417">
    <property type="entry name" value="AAT"/>
    <property type="match status" value="1"/>
</dbReference>
<comment type="caution">
    <text evidence="2">The sequence shown here is derived from an EMBL/GenBank/DDBJ whole genome shotgun (WGS) entry which is preliminary data.</text>
</comment>
<evidence type="ECO:0000259" key="1">
    <source>
        <dbReference type="Pfam" id="PF03417"/>
    </source>
</evidence>
<dbReference type="PANTHER" id="PTHR34180:SF1">
    <property type="entry name" value="BETA-ALANYL-DOPAMINE_CARCININE HYDROLASE"/>
    <property type="match status" value="1"/>
</dbReference>
<dbReference type="Gene3D" id="1.10.10.2120">
    <property type="match status" value="1"/>
</dbReference>
<dbReference type="InterPro" id="IPR047794">
    <property type="entry name" value="C45_proenzyme-like"/>
</dbReference>
<gene>
    <name evidence="2" type="ORF">PT974_07664</name>
</gene>